<dbReference type="GO" id="GO:0019068">
    <property type="term" value="P:virion assembly"/>
    <property type="evidence" value="ECO:0007669"/>
    <property type="project" value="InterPro"/>
</dbReference>
<accession>M5K2A4</accession>
<evidence type="ECO:0000313" key="3">
    <source>
        <dbReference type="Proteomes" id="UP000011971"/>
    </source>
</evidence>
<dbReference type="PATRIC" id="fig|1234597.4.peg.288"/>
<dbReference type="AlphaFoldDB" id="M5K2A4"/>
<feature type="region of interest" description="Disordered" evidence="1">
    <location>
        <begin position="494"/>
        <end position="517"/>
    </location>
</feature>
<dbReference type="RefSeq" id="WP_006470403.1">
    <property type="nucleotide sequence ID" value="NZ_AOGE01000005.1"/>
</dbReference>
<protein>
    <submittedName>
        <fullName evidence="2">Lambda family phage portal protein</fullName>
    </submittedName>
</protein>
<dbReference type="InterPro" id="IPR006429">
    <property type="entry name" value="Phage_lambda_portal"/>
</dbReference>
<proteinExistence type="predicted"/>
<gene>
    <name evidence="2" type="ORF">D584_01408</name>
</gene>
<comment type="caution">
    <text evidence="2">The sequence shown here is derived from an EMBL/GenBank/DDBJ whole genome shotgun (WGS) entry which is preliminary data.</text>
</comment>
<evidence type="ECO:0000313" key="2">
    <source>
        <dbReference type="EMBL" id="ELT51009.1"/>
    </source>
</evidence>
<organism evidence="2 3">
    <name type="scientific">Brucella intermedia M86</name>
    <dbReference type="NCBI Taxonomy" id="1234597"/>
    <lineage>
        <taxon>Bacteria</taxon>
        <taxon>Pseudomonadati</taxon>
        <taxon>Pseudomonadota</taxon>
        <taxon>Alphaproteobacteria</taxon>
        <taxon>Hyphomicrobiales</taxon>
        <taxon>Brucellaceae</taxon>
        <taxon>Brucella/Ochrobactrum group</taxon>
        <taxon>Brucella</taxon>
    </lineage>
</organism>
<name>M5K2A4_9HYPH</name>
<sequence length="517" mass="57086">MVKVNFLDRAIGWVAPGAAARRIRQRAVFDILARDYAGASRSRLNGSWRSSGTSADAEISKAGALLRDRMRDLVRNNPHAANAVTQLVTHIVGDGIMPRAKTGNEALDKKVNELFDQWANKADADGSLDFYGLQTLAVRGMIESGDGLIRRRRRLRKDKLPVPLQLQVIETDMIDSTKEGPLTAGNLAIQGIEFDTLGKRVSYWLYQSHPGNNFLDPRSALISKPVPAGDIAHVYEKQRTQVRGVPWGSPVISPIHDLGEYEGAEIVRKKIESCMVGVLLRKSEEDGIGIPVRPDDPVRKPGVYDSAGFQVERFEPGMFAFAEGADDIKFNTPAANSQYEAYKRAMLHTIAAGFRIPYFLLTGDLSQASYASSKIGIEPFARLISAVQWQMVIPMLCQPIWEWFCEAAYLDGKIDTPDIAVEWTPPKFYSADPKKDAEAIITEVRAGLRSMPEAIAATGRNPDDVLAEIITWNAKIDKHKVILDTDPRNVTKQGMFQIEPEPPGDGSDGPPPNPKED</sequence>
<dbReference type="EMBL" id="AOGE01000005">
    <property type="protein sequence ID" value="ELT51009.1"/>
    <property type="molecule type" value="Genomic_DNA"/>
</dbReference>
<evidence type="ECO:0000256" key="1">
    <source>
        <dbReference type="SAM" id="MobiDB-lite"/>
    </source>
</evidence>
<dbReference type="OrthoDB" id="9770450at2"/>
<dbReference type="GO" id="GO:0005198">
    <property type="term" value="F:structural molecule activity"/>
    <property type="evidence" value="ECO:0007669"/>
    <property type="project" value="InterPro"/>
</dbReference>
<dbReference type="NCBIfam" id="TIGR01539">
    <property type="entry name" value="portal_lambda"/>
    <property type="match status" value="1"/>
</dbReference>
<dbReference type="Proteomes" id="UP000011971">
    <property type="component" value="Unassembled WGS sequence"/>
</dbReference>
<dbReference type="Pfam" id="PF05136">
    <property type="entry name" value="Phage_portal_2"/>
    <property type="match status" value="1"/>
</dbReference>
<reference evidence="2 3" key="1">
    <citation type="journal article" date="2013" name="Gut Pathog.">
        <title>Draft genome of Ochrobactrum intermedium strain M86 isolated from non-ulcer dyspeptic individual from India.</title>
        <authorList>
            <person name="Kulkarni G."/>
            <person name="Dhotre D."/>
            <person name="Dharne M."/>
            <person name="Shetty S."/>
            <person name="Chowdhury S."/>
            <person name="Misra V."/>
            <person name="Misra S."/>
            <person name="Patole M."/>
            <person name="Shouche Y."/>
        </authorList>
    </citation>
    <scope>NUCLEOTIDE SEQUENCE [LARGE SCALE GENOMIC DNA]</scope>
    <source>
        <strain evidence="2 3">M86</strain>
    </source>
</reference>